<protein>
    <submittedName>
        <fullName evidence="2">Uncharacterized protein</fullName>
    </submittedName>
</protein>
<dbReference type="GeneID" id="25906997"/>
<feature type="compositionally biased region" description="Basic residues" evidence="1">
    <location>
        <begin position="140"/>
        <end position="150"/>
    </location>
</feature>
<feature type="compositionally biased region" description="Acidic residues" evidence="1">
    <location>
        <begin position="221"/>
        <end position="232"/>
    </location>
</feature>
<evidence type="ECO:0000256" key="1">
    <source>
        <dbReference type="SAM" id="MobiDB-lite"/>
    </source>
</evidence>
<evidence type="ECO:0000313" key="3">
    <source>
        <dbReference type="Proteomes" id="UP000054560"/>
    </source>
</evidence>
<feature type="region of interest" description="Disordered" evidence="1">
    <location>
        <begin position="82"/>
        <end position="156"/>
    </location>
</feature>
<organism evidence="2 3">
    <name type="scientific">Sphaeroforma arctica JP610</name>
    <dbReference type="NCBI Taxonomy" id="667725"/>
    <lineage>
        <taxon>Eukaryota</taxon>
        <taxon>Ichthyosporea</taxon>
        <taxon>Ichthyophonida</taxon>
        <taxon>Sphaeroforma</taxon>
    </lineage>
</organism>
<reference evidence="2 3" key="1">
    <citation type="submission" date="2011-02" db="EMBL/GenBank/DDBJ databases">
        <title>The Genome Sequence of Sphaeroforma arctica JP610.</title>
        <authorList>
            <consortium name="The Broad Institute Genome Sequencing Platform"/>
            <person name="Russ C."/>
            <person name="Cuomo C."/>
            <person name="Young S.K."/>
            <person name="Zeng Q."/>
            <person name="Gargeya S."/>
            <person name="Alvarado L."/>
            <person name="Berlin A."/>
            <person name="Chapman S.B."/>
            <person name="Chen Z."/>
            <person name="Freedman E."/>
            <person name="Gellesch M."/>
            <person name="Goldberg J."/>
            <person name="Griggs A."/>
            <person name="Gujja S."/>
            <person name="Heilman E."/>
            <person name="Heiman D."/>
            <person name="Howarth C."/>
            <person name="Mehta T."/>
            <person name="Neiman D."/>
            <person name="Pearson M."/>
            <person name="Roberts A."/>
            <person name="Saif S."/>
            <person name="Shea T."/>
            <person name="Shenoy N."/>
            <person name="Sisk P."/>
            <person name="Stolte C."/>
            <person name="Sykes S."/>
            <person name="White J."/>
            <person name="Yandava C."/>
            <person name="Burger G."/>
            <person name="Gray M.W."/>
            <person name="Holland P.W.H."/>
            <person name="King N."/>
            <person name="Lang F.B.F."/>
            <person name="Roger A.J."/>
            <person name="Ruiz-Trillo I."/>
            <person name="Haas B."/>
            <person name="Nusbaum C."/>
            <person name="Birren B."/>
        </authorList>
    </citation>
    <scope>NUCLEOTIDE SEQUENCE [LARGE SCALE GENOMIC DNA]</scope>
    <source>
        <strain evidence="2 3">JP610</strain>
    </source>
</reference>
<feature type="compositionally biased region" description="Basic residues" evidence="1">
    <location>
        <begin position="192"/>
        <end position="201"/>
    </location>
</feature>
<feature type="compositionally biased region" description="Polar residues" evidence="1">
    <location>
        <begin position="47"/>
        <end position="56"/>
    </location>
</feature>
<dbReference type="AlphaFoldDB" id="A0A0L0FWI9"/>
<feature type="region of interest" description="Disordered" evidence="1">
    <location>
        <begin position="176"/>
        <end position="252"/>
    </location>
</feature>
<dbReference type="Proteomes" id="UP000054560">
    <property type="component" value="Unassembled WGS sequence"/>
</dbReference>
<dbReference type="RefSeq" id="XP_014155084.1">
    <property type="nucleotide sequence ID" value="XM_014299609.1"/>
</dbReference>
<name>A0A0L0FWI9_9EUKA</name>
<proteinExistence type="predicted"/>
<sequence length="405" mass="44693">MNIQGGVEAPSHVSDDIAISADILTSTPAQISSFSAHQCEKRVAKDGSTTTSQTAEQADPVECTQPAQARGVRQFSFAQIQRNREGTPSMEASGGSHSISKTDTHSHVAYTSLGGTDHGSSDTTSTSTSKQAVDEQSSKVTKKKKKKKKRNSDTLDIMALMGGGLSNKKSKSAALVISSSEDDENTTSTKKPLYKKHKIHKQSPILESSLASKKRKVDIDLSSDDERDEDAVDMERKKAAERRQRKEQDRISSMKALTAASAVPSATYAPTQDKDIQRINLRSNILKHQLQSVEDNDDECEDDITLHLRDVNGIITEILTQRVDTFEGTYEVFNEYYAQQGQTQIVFWRLQHMEPVDRFLVPGAGGNIIYSSDTPHKLKLGSGPQYTIDWREHPIDVADALLRTK</sequence>
<gene>
    <name evidence="2" type="ORF">SARC_06493</name>
</gene>
<accession>A0A0L0FWI9</accession>
<dbReference type="EMBL" id="KQ242060">
    <property type="protein sequence ID" value="KNC81182.1"/>
    <property type="molecule type" value="Genomic_DNA"/>
</dbReference>
<keyword evidence="3" id="KW-1185">Reference proteome</keyword>
<feature type="compositionally biased region" description="Basic and acidic residues" evidence="1">
    <location>
        <begin position="233"/>
        <end position="252"/>
    </location>
</feature>
<feature type="non-terminal residue" evidence="2">
    <location>
        <position position="405"/>
    </location>
</feature>
<evidence type="ECO:0000313" key="2">
    <source>
        <dbReference type="EMBL" id="KNC81182.1"/>
    </source>
</evidence>
<feature type="region of interest" description="Disordered" evidence="1">
    <location>
        <begin position="42"/>
        <end position="69"/>
    </location>
</feature>